<dbReference type="AlphaFoldDB" id="A0A1V6SIE9"/>
<name>A0A1V6SIE9_9EURO</name>
<evidence type="ECO:0000256" key="1">
    <source>
        <dbReference type="SAM" id="SignalP"/>
    </source>
</evidence>
<dbReference type="OrthoDB" id="4500971at2759"/>
<comment type="caution">
    <text evidence="2">The sequence shown here is derived from an EMBL/GenBank/DDBJ whole genome shotgun (WGS) entry which is preliminary data.</text>
</comment>
<evidence type="ECO:0000313" key="3">
    <source>
        <dbReference type="Proteomes" id="UP000191342"/>
    </source>
</evidence>
<feature type="chain" id="PRO_5012076671" description="Hydrophobin" evidence="1">
    <location>
        <begin position="18"/>
        <end position="118"/>
    </location>
</feature>
<sequence>MKASIFLLAVSAGVALAQPASLAERDHTESPLCPWFGDDNPLQPTPACCYNMPWTKEHLPYKVCMAPSSAKNTADFEESCRKIKAEARPVCCPQSLITDDESKDKGDDLLCYKAKTLN</sequence>
<keyword evidence="3" id="KW-1185">Reference proteome</keyword>
<evidence type="ECO:0008006" key="4">
    <source>
        <dbReference type="Google" id="ProtNLM"/>
    </source>
</evidence>
<accession>A0A1V6SIE9</accession>
<feature type="signal peptide" evidence="1">
    <location>
        <begin position="1"/>
        <end position="17"/>
    </location>
</feature>
<reference evidence="3" key="1">
    <citation type="journal article" date="2017" name="Nat. Microbiol.">
        <title>Global analysis of biosynthetic gene clusters reveals vast potential of secondary metabolite production in Penicillium species.</title>
        <authorList>
            <person name="Nielsen J.C."/>
            <person name="Grijseels S."/>
            <person name="Prigent S."/>
            <person name="Ji B."/>
            <person name="Dainat J."/>
            <person name="Nielsen K.F."/>
            <person name="Frisvad J.C."/>
            <person name="Workman M."/>
            <person name="Nielsen J."/>
        </authorList>
    </citation>
    <scope>NUCLEOTIDE SEQUENCE [LARGE SCALE GENOMIC DNA]</scope>
    <source>
        <strain evidence="3">IBT 14082</strain>
    </source>
</reference>
<proteinExistence type="predicted"/>
<gene>
    <name evidence="2" type="ORF">PENFLA_c044G02069</name>
</gene>
<evidence type="ECO:0000313" key="2">
    <source>
        <dbReference type="EMBL" id="OQE13726.1"/>
    </source>
</evidence>
<organism evidence="2 3">
    <name type="scientific">Penicillium flavigenum</name>
    <dbReference type="NCBI Taxonomy" id="254877"/>
    <lineage>
        <taxon>Eukaryota</taxon>
        <taxon>Fungi</taxon>
        <taxon>Dikarya</taxon>
        <taxon>Ascomycota</taxon>
        <taxon>Pezizomycotina</taxon>
        <taxon>Eurotiomycetes</taxon>
        <taxon>Eurotiomycetidae</taxon>
        <taxon>Eurotiales</taxon>
        <taxon>Aspergillaceae</taxon>
        <taxon>Penicillium</taxon>
    </lineage>
</organism>
<protein>
    <recommendedName>
        <fullName evidence="4">Hydrophobin</fullName>
    </recommendedName>
</protein>
<dbReference type="Proteomes" id="UP000191342">
    <property type="component" value="Unassembled WGS sequence"/>
</dbReference>
<keyword evidence="1" id="KW-0732">Signal</keyword>
<dbReference type="EMBL" id="MLQL01000044">
    <property type="protein sequence ID" value="OQE13726.1"/>
    <property type="molecule type" value="Genomic_DNA"/>
</dbReference>